<evidence type="ECO:0000256" key="1">
    <source>
        <dbReference type="SAM" id="MobiDB-lite"/>
    </source>
</evidence>
<feature type="region of interest" description="Disordered" evidence="1">
    <location>
        <begin position="196"/>
        <end position="215"/>
    </location>
</feature>
<sequence>MEAQSEEEELSGTSWIKGQDHLGIHHNPAVDPDGGIVNFPPRRPIGYDQVLVFEEQLPGDLVVPERVWQEFREFDIFPEPDLLGQLWRNRWSRPGPTSKPGRATRVGTVNSDGDGDTKLGPEAGEKTATDYTGATTEWVGVVGPAKESASKPGGAEGVPVATQTVGTKLGKYTDSPRNDKVTGGTVDCAELCVRATGEPGASEPGAGETGDKDAGCRHRKTCCTAAAIMGCRYG</sequence>
<name>A0A9X0CGV5_9CNID</name>
<organism evidence="2 3">
    <name type="scientific">Desmophyllum pertusum</name>
    <dbReference type="NCBI Taxonomy" id="174260"/>
    <lineage>
        <taxon>Eukaryota</taxon>
        <taxon>Metazoa</taxon>
        <taxon>Cnidaria</taxon>
        <taxon>Anthozoa</taxon>
        <taxon>Hexacorallia</taxon>
        <taxon>Scleractinia</taxon>
        <taxon>Caryophylliina</taxon>
        <taxon>Caryophylliidae</taxon>
        <taxon>Desmophyllum</taxon>
    </lineage>
</organism>
<keyword evidence="3" id="KW-1185">Reference proteome</keyword>
<dbReference type="AlphaFoldDB" id="A0A9X0CGV5"/>
<accession>A0A9X0CGV5</accession>
<proteinExistence type="predicted"/>
<evidence type="ECO:0000313" key="3">
    <source>
        <dbReference type="Proteomes" id="UP001163046"/>
    </source>
</evidence>
<dbReference type="Proteomes" id="UP001163046">
    <property type="component" value="Unassembled WGS sequence"/>
</dbReference>
<reference evidence="2" key="1">
    <citation type="submission" date="2023-01" db="EMBL/GenBank/DDBJ databases">
        <title>Genome assembly of the deep-sea coral Lophelia pertusa.</title>
        <authorList>
            <person name="Herrera S."/>
            <person name="Cordes E."/>
        </authorList>
    </citation>
    <scope>NUCLEOTIDE SEQUENCE</scope>
    <source>
        <strain evidence="2">USNM1676648</strain>
        <tissue evidence="2">Polyp</tissue>
    </source>
</reference>
<gene>
    <name evidence="2" type="ORF">OS493_038677</name>
</gene>
<protein>
    <submittedName>
        <fullName evidence="2">Uncharacterized protein</fullName>
    </submittedName>
</protein>
<feature type="compositionally biased region" description="Low complexity" evidence="1">
    <location>
        <begin position="196"/>
        <end position="206"/>
    </location>
</feature>
<comment type="caution">
    <text evidence="2">The sequence shown here is derived from an EMBL/GenBank/DDBJ whole genome shotgun (WGS) entry which is preliminary data.</text>
</comment>
<feature type="region of interest" description="Disordered" evidence="1">
    <location>
        <begin position="92"/>
        <end position="127"/>
    </location>
</feature>
<dbReference type="EMBL" id="MU827413">
    <property type="protein sequence ID" value="KAJ7349540.1"/>
    <property type="molecule type" value="Genomic_DNA"/>
</dbReference>
<evidence type="ECO:0000313" key="2">
    <source>
        <dbReference type="EMBL" id="KAJ7349540.1"/>
    </source>
</evidence>
<feature type="compositionally biased region" description="Basic and acidic residues" evidence="1">
    <location>
        <begin position="115"/>
        <end position="127"/>
    </location>
</feature>